<dbReference type="InterPro" id="IPR050226">
    <property type="entry name" value="NagZ_Beta-hexosaminidase"/>
</dbReference>
<evidence type="ECO:0000259" key="4">
    <source>
        <dbReference type="Pfam" id="PF00933"/>
    </source>
</evidence>
<dbReference type="Gene3D" id="3.20.20.300">
    <property type="entry name" value="Glycoside hydrolase, family 3, N-terminal domain"/>
    <property type="match status" value="1"/>
</dbReference>
<dbReference type="InterPro" id="IPR036962">
    <property type="entry name" value="Glyco_hydro_3_N_sf"/>
</dbReference>
<dbReference type="EMBL" id="CP094970">
    <property type="protein sequence ID" value="UYM03464.1"/>
    <property type="molecule type" value="Genomic_DNA"/>
</dbReference>
<dbReference type="Proteomes" id="UP001164390">
    <property type="component" value="Chromosome"/>
</dbReference>
<evidence type="ECO:0000256" key="2">
    <source>
        <dbReference type="ARBA" id="ARBA00022801"/>
    </source>
</evidence>
<dbReference type="AlphaFoldDB" id="A0AA46YJD9"/>
<evidence type="ECO:0000256" key="1">
    <source>
        <dbReference type="ARBA" id="ARBA00005336"/>
    </source>
</evidence>
<protein>
    <submittedName>
        <fullName evidence="5">Glycoside hydrolase</fullName>
    </submittedName>
</protein>
<dbReference type="GO" id="GO:0005975">
    <property type="term" value="P:carbohydrate metabolic process"/>
    <property type="evidence" value="ECO:0007669"/>
    <property type="project" value="InterPro"/>
</dbReference>
<dbReference type="KEGG" id="sgrg:L0C25_12945"/>
<name>A0AA46YJD9_9ACTN</name>
<organism evidence="5 6">
    <name type="scientific">Solicola gregarius</name>
    <dbReference type="NCBI Taxonomy" id="2908642"/>
    <lineage>
        <taxon>Bacteria</taxon>
        <taxon>Bacillati</taxon>
        <taxon>Actinomycetota</taxon>
        <taxon>Actinomycetes</taxon>
        <taxon>Propionibacteriales</taxon>
        <taxon>Nocardioidaceae</taxon>
        <taxon>Solicola</taxon>
    </lineage>
</organism>
<reference evidence="5" key="1">
    <citation type="submission" date="2022-01" db="EMBL/GenBank/DDBJ databases">
        <title>Nocardioidaceae gen. sp. A5X3R13.</title>
        <authorList>
            <person name="Lopez Marin M.A."/>
            <person name="Uhlik O."/>
        </authorList>
    </citation>
    <scope>NUCLEOTIDE SEQUENCE</scope>
    <source>
        <strain evidence="5">A5X3R13</strain>
    </source>
</reference>
<dbReference type="InterPro" id="IPR001764">
    <property type="entry name" value="Glyco_hydro_3_N"/>
</dbReference>
<accession>A0AA46YJD9</accession>
<comment type="similarity">
    <text evidence="1">Belongs to the glycosyl hydrolase 3 family.</text>
</comment>
<evidence type="ECO:0000256" key="3">
    <source>
        <dbReference type="ARBA" id="ARBA00023295"/>
    </source>
</evidence>
<dbReference type="Pfam" id="PF00933">
    <property type="entry name" value="Glyco_hydro_3"/>
    <property type="match status" value="1"/>
</dbReference>
<dbReference type="PANTHER" id="PTHR30480">
    <property type="entry name" value="BETA-HEXOSAMINIDASE-RELATED"/>
    <property type="match status" value="1"/>
</dbReference>
<dbReference type="RefSeq" id="WP_271632073.1">
    <property type="nucleotide sequence ID" value="NZ_CP094970.1"/>
</dbReference>
<dbReference type="InterPro" id="IPR017853">
    <property type="entry name" value="GH"/>
</dbReference>
<feature type="domain" description="Glycoside hydrolase family 3 N-terminal" evidence="4">
    <location>
        <begin position="35"/>
        <end position="330"/>
    </location>
</feature>
<dbReference type="PANTHER" id="PTHR30480:SF16">
    <property type="entry name" value="GLYCOSIDE HYDROLASE FAMILY 3 DOMAIN PROTEIN"/>
    <property type="match status" value="1"/>
</dbReference>
<gene>
    <name evidence="5" type="ORF">L0C25_12945</name>
</gene>
<dbReference type="SUPFAM" id="SSF51445">
    <property type="entry name" value="(Trans)glycosidases"/>
    <property type="match status" value="1"/>
</dbReference>
<evidence type="ECO:0000313" key="6">
    <source>
        <dbReference type="Proteomes" id="UP001164390"/>
    </source>
</evidence>
<evidence type="ECO:0000313" key="5">
    <source>
        <dbReference type="EMBL" id="UYM03464.1"/>
    </source>
</evidence>
<keyword evidence="2 5" id="KW-0378">Hydrolase</keyword>
<dbReference type="GO" id="GO:0004553">
    <property type="term" value="F:hydrolase activity, hydrolyzing O-glycosyl compounds"/>
    <property type="evidence" value="ECO:0007669"/>
    <property type="project" value="InterPro"/>
</dbReference>
<keyword evidence="6" id="KW-1185">Reference proteome</keyword>
<keyword evidence="3" id="KW-0326">Glycosidase</keyword>
<proteinExistence type="inferred from homology"/>
<sequence>MKQNDPGVRRLVNAVLVPGFVGTTVPAWLARELEDGLGGVCWFAHNVETRDATRDLADAIHRLGEHALIWCDEEGGAVSRLDAQSGSPWPGHAALGQLDDVHATRSVGLGIGTSARESGIDIVLAPVVDVNSDPDNPVIGVRSFGGTPDLVARHGTAFAAGLQVAGVAACAKHFPGHGATAVDSHLEAPVVDAARDVLWQRELAPFVAAVESGVRCLLTAHVVFPAVDSELATMSSTWMRMLREDLGFDGVVGTDALDMKAISAGVGRGEGAVRALAAGVDAACIGNPAFPETYDDAEIFEHVRAAVLGAVDDGRLGMARLEEAAGRLAELAAWTRRTEAFPEAPQDGLDIARRSLAVDGDVAVTGAPLVLMHQAGSMAAGDVRFPLARFLGAERDGTAYETVRSGADAVGAMKRHPGQAVVVVTDGLAGGGVVEAVRSADIDAVVVHNGPVGTARDLAAPLIRTWGGGAASARAAAEYLLAEQLLGGRNG</sequence>
<dbReference type="GO" id="GO:0009254">
    <property type="term" value="P:peptidoglycan turnover"/>
    <property type="evidence" value="ECO:0007669"/>
    <property type="project" value="TreeGrafter"/>
</dbReference>